<gene>
    <name evidence="1" type="ORF">GALL_213170</name>
</gene>
<reference evidence="1" key="1">
    <citation type="submission" date="2016-10" db="EMBL/GenBank/DDBJ databases">
        <title>Sequence of Gallionella enrichment culture.</title>
        <authorList>
            <person name="Poehlein A."/>
            <person name="Muehling M."/>
            <person name="Daniel R."/>
        </authorList>
    </citation>
    <scope>NUCLEOTIDE SEQUENCE</scope>
</reference>
<dbReference type="PANTHER" id="PTHR37691">
    <property type="entry name" value="BLR3518 PROTEIN"/>
    <property type="match status" value="1"/>
</dbReference>
<protein>
    <submittedName>
        <fullName evidence="1">DsrE/DsrF-like family protein</fullName>
    </submittedName>
</protein>
<name>A0A1J5RLX2_9ZZZZ</name>
<comment type="caution">
    <text evidence="1">The sequence shown here is derived from an EMBL/GenBank/DDBJ whole genome shotgun (WGS) entry which is preliminary data.</text>
</comment>
<sequence length="174" mass="19037">MDKFLNYLARGIMITSVCFSAHTMAAEALPAIAETQITVDIPVKLKEAKVLFNMDHIALAGDLPVGMKYMDLLNKKMKMDETLGKIIGIFHGSAAFMTLNDQSYNAERKVTTGNPYKVLIEGLIASGVQIEECAVSMKGHHWTNKDLLPGVKVNSGAIGRIIQLTQEGYAQIQP</sequence>
<dbReference type="EMBL" id="MLJW01000144">
    <property type="protein sequence ID" value="OIQ96729.1"/>
    <property type="molecule type" value="Genomic_DNA"/>
</dbReference>
<organism evidence="1">
    <name type="scientific">mine drainage metagenome</name>
    <dbReference type="NCBI Taxonomy" id="410659"/>
    <lineage>
        <taxon>unclassified sequences</taxon>
        <taxon>metagenomes</taxon>
        <taxon>ecological metagenomes</taxon>
    </lineage>
</organism>
<dbReference type="SUPFAM" id="SSF75169">
    <property type="entry name" value="DsrEFH-like"/>
    <property type="match status" value="1"/>
</dbReference>
<dbReference type="PANTHER" id="PTHR37691:SF1">
    <property type="entry name" value="BLR3518 PROTEIN"/>
    <property type="match status" value="1"/>
</dbReference>
<dbReference type="AlphaFoldDB" id="A0A1J5RLX2"/>
<dbReference type="InterPro" id="IPR003787">
    <property type="entry name" value="Sulphur_relay_DsrE/F-like"/>
</dbReference>
<dbReference type="Gene3D" id="3.40.1260.10">
    <property type="entry name" value="DsrEFH-like"/>
    <property type="match status" value="1"/>
</dbReference>
<proteinExistence type="predicted"/>
<dbReference type="Pfam" id="PF02635">
    <property type="entry name" value="DsrE"/>
    <property type="match status" value="1"/>
</dbReference>
<evidence type="ECO:0000313" key="1">
    <source>
        <dbReference type="EMBL" id="OIQ96729.1"/>
    </source>
</evidence>
<dbReference type="InterPro" id="IPR027396">
    <property type="entry name" value="DsrEFH-like"/>
</dbReference>
<accession>A0A1J5RLX2</accession>